<reference evidence="3" key="1">
    <citation type="journal article" date="2013" name="Stand. Genomic Sci.">
        <title>Genome sequence of the Litoreibacter arenae type strain (DSM 19593(T)), a member of the Roseobacter clade isolated from sea sand.</title>
        <authorList>
            <person name="Riedel T."/>
            <person name="Fiebig A."/>
            <person name="Petersen J."/>
            <person name="Gronow S."/>
            <person name="Kyrpides N.C."/>
            <person name="Goker M."/>
            <person name="Klenk H.P."/>
        </authorList>
    </citation>
    <scope>NUCLEOTIDE SEQUENCE [LARGE SCALE GENOMIC DNA]</scope>
    <source>
        <strain evidence="3">DSM 19593</strain>
    </source>
</reference>
<dbReference type="RefSeq" id="WP_021099585.1">
    <property type="nucleotide sequence ID" value="NZ_KE557306.1"/>
</dbReference>
<dbReference type="HOGENOM" id="CLU_2862442_0_0_5"/>
<keyword evidence="1" id="KW-0472">Membrane</keyword>
<keyword evidence="1" id="KW-0812">Transmembrane</keyword>
<dbReference type="EMBL" id="AONI01000008">
    <property type="protein sequence ID" value="EPX80792.1"/>
    <property type="molecule type" value="Genomic_DNA"/>
</dbReference>
<proteinExistence type="predicted"/>
<organism evidence="2 3">
    <name type="scientific">Litoreibacter arenae DSM 19593</name>
    <dbReference type="NCBI Taxonomy" id="1123360"/>
    <lineage>
        <taxon>Bacteria</taxon>
        <taxon>Pseudomonadati</taxon>
        <taxon>Pseudomonadota</taxon>
        <taxon>Alphaproteobacteria</taxon>
        <taxon>Rhodobacterales</taxon>
        <taxon>Roseobacteraceae</taxon>
        <taxon>Litoreibacter</taxon>
    </lineage>
</organism>
<evidence type="ECO:0000313" key="2">
    <source>
        <dbReference type="EMBL" id="EPX80792.1"/>
    </source>
</evidence>
<evidence type="ECO:0000256" key="1">
    <source>
        <dbReference type="SAM" id="Phobius"/>
    </source>
</evidence>
<protein>
    <submittedName>
        <fullName evidence="2">Uncharacterized protein</fullName>
    </submittedName>
</protein>
<keyword evidence="3" id="KW-1185">Reference proteome</keyword>
<sequence>MTLKILIKKFFREDAGAITVEVMAMGGVLVVFGVFAVAGIVDGVEELEEERGYRLEAQDKISTF</sequence>
<evidence type="ECO:0000313" key="3">
    <source>
        <dbReference type="Proteomes" id="UP000015351"/>
    </source>
</evidence>
<dbReference type="Proteomes" id="UP000015351">
    <property type="component" value="Unassembled WGS sequence"/>
</dbReference>
<name>S9QM14_9RHOB</name>
<dbReference type="AlphaFoldDB" id="S9QM14"/>
<accession>S9QM14</accession>
<gene>
    <name evidence="2" type="ORF">thalar_01012</name>
</gene>
<keyword evidence="1" id="KW-1133">Transmembrane helix</keyword>
<comment type="caution">
    <text evidence="2">The sequence shown here is derived from an EMBL/GenBank/DDBJ whole genome shotgun (WGS) entry which is preliminary data.</text>
</comment>
<feature type="transmembrane region" description="Helical" evidence="1">
    <location>
        <begin position="20"/>
        <end position="41"/>
    </location>
</feature>